<accession>B2KB45</accession>
<dbReference type="EMBL" id="CP001055">
    <property type="protein sequence ID" value="ACC97804.1"/>
    <property type="molecule type" value="Genomic_DNA"/>
</dbReference>
<dbReference type="KEGG" id="emi:Emin_0242"/>
<keyword evidence="2" id="KW-1185">Reference proteome</keyword>
<dbReference type="Proteomes" id="UP000001029">
    <property type="component" value="Chromosome"/>
</dbReference>
<name>B2KB45_ELUMP</name>
<sequence>MKNFHHVFIFPQMICHDLFFVSSYYIPFIKIVKRQALQEEFDDEITNSKIAPPTKTEPN</sequence>
<proteinExistence type="predicted"/>
<dbReference type="HOGENOM" id="CLU_2953119_0_0_0"/>
<evidence type="ECO:0000313" key="2">
    <source>
        <dbReference type="Proteomes" id="UP000001029"/>
    </source>
</evidence>
<dbReference type="AlphaFoldDB" id="B2KB45"/>
<dbReference type="STRING" id="445932.Emin_0242"/>
<evidence type="ECO:0000313" key="1">
    <source>
        <dbReference type="EMBL" id="ACC97804.1"/>
    </source>
</evidence>
<organism evidence="1 2">
    <name type="scientific">Elusimicrobium minutum (strain Pei191)</name>
    <dbReference type="NCBI Taxonomy" id="445932"/>
    <lineage>
        <taxon>Bacteria</taxon>
        <taxon>Pseudomonadati</taxon>
        <taxon>Elusimicrobiota</taxon>
        <taxon>Elusimicrobia</taxon>
        <taxon>Elusimicrobiales</taxon>
        <taxon>Elusimicrobiaceae</taxon>
        <taxon>Elusimicrobium</taxon>
    </lineage>
</organism>
<reference evidence="1 2" key="1">
    <citation type="journal article" date="2009" name="Appl. Environ. Microbiol.">
        <title>Genomic analysis of 'Elusimicrobium minutum,' the first cultivated representative of the phylum 'Elusimicrobia' (formerly termite group 1).</title>
        <authorList>
            <person name="Herlemann D.P.R."/>
            <person name="Geissinger O."/>
            <person name="Ikeda-Ohtsubo W."/>
            <person name="Kunin V."/>
            <person name="Sun H."/>
            <person name="Lapidus A."/>
            <person name="Hugenholtz P."/>
            <person name="Brune A."/>
        </authorList>
    </citation>
    <scope>NUCLEOTIDE SEQUENCE [LARGE SCALE GENOMIC DNA]</scope>
    <source>
        <strain evidence="1 2">Pei191</strain>
    </source>
</reference>
<dbReference type="RefSeq" id="WP_012414419.1">
    <property type="nucleotide sequence ID" value="NC_010644.1"/>
</dbReference>
<gene>
    <name evidence="1" type="ordered locus">Emin_0242</name>
</gene>
<protein>
    <submittedName>
        <fullName evidence="1">Uncharacterized protein</fullName>
    </submittedName>
</protein>